<gene>
    <name evidence="13" type="ORF">HKN21_13570</name>
</gene>
<dbReference type="InterPro" id="IPR000644">
    <property type="entry name" value="CBS_dom"/>
</dbReference>
<keyword evidence="5" id="KW-0677">Repeat</keyword>
<dbReference type="PANTHER" id="PTHR22777">
    <property type="entry name" value="HEMOLYSIN-RELATED"/>
    <property type="match status" value="1"/>
</dbReference>
<evidence type="ECO:0000256" key="1">
    <source>
        <dbReference type="ARBA" id="ARBA00004651"/>
    </source>
</evidence>
<dbReference type="Gene3D" id="3.10.580.10">
    <property type="entry name" value="CBS-domain"/>
    <property type="match status" value="1"/>
</dbReference>
<evidence type="ECO:0000256" key="6">
    <source>
        <dbReference type="ARBA" id="ARBA00022989"/>
    </source>
</evidence>
<dbReference type="SUPFAM" id="SSF56176">
    <property type="entry name" value="FAD-binding/transporter-associated domain-like"/>
    <property type="match status" value="1"/>
</dbReference>
<keyword evidence="4 10" id="KW-0812">Transmembrane</keyword>
<dbReference type="PANTHER" id="PTHR22777:SF32">
    <property type="entry name" value="UPF0053 INNER MEMBRANE PROTEIN YFJD"/>
    <property type="match status" value="1"/>
</dbReference>
<dbReference type="GO" id="GO:0005886">
    <property type="term" value="C:plasma membrane"/>
    <property type="evidence" value="ECO:0007669"/>
    <property type="project" value="UniProtKB-SubCell"/>
</dbReference>
<proteinExistence type="inferred from homology"/>
<dbReference type="Pfam" id="PF01595">
    <property type="entry name" value="CNNM"/>
    <property type="match status" value="1"/>
</dbReference>
<dbReference type="PROSITE" id="PS51846">
    <property type="entry name" value="CNNM"/>
    <property type="match status" value="1"/>
</dbReference>
<evidence type="ECO:0000313" key="14">
    <source>
        <dbReference type="Proteomes" id="UP000547674"/>
    </source>
</evidence>
<sequence>MSPETVWLLALFVVLLLLSGTFSGSETALFSLNRMQIGRFARSTSRRERWVAAVAARPERLLAGILLGNTLVNVASSSVAVALATRLDNLASADTLVLAAVVCDTLLLLVAGEIFPKGLAVHWPAMVAKFYIPFLRPLLRGLRPVAQVLEAVARFLLRGVGVQFQAGRAGLTRPELELLFEDMLEAKGFSEREGVIASNIFDFFETRAWEIMTPRVDVLGVEVGLERSEIIQKVVDARHARLPVYRESVDQIIGYISSKEFLLDPDLPMEQLIKPVHFVPERARVHGILSEVQARKLSVVVVVNEFGGTSGIITLEDLIEEVVGEIFDETEVHVETELHPIDESSWNVSGLLPIHELAEELNLKAPEGPAQTIAGHVAHLLGRPPKVGDIVEDSTLGFEVLEVSRHRARRLVIRRLPRSHEDEDR</sequence>
<dbReference type="EMBL" id="JABDJR010000546">
    <property type="protein sequence ID" value="NNF07787.1"/>
    <property type="molecule type" value="Genomic_DNA"/>
</dbReference>
<dbReference type="InterPro" id="IPR036318">
    <property type="entry name" value="FAD-bd_PCMH-like_sf"/>
</dbReference>
<evidence type="ECO:0000256" key="4">
    <source>
        <dbReference type="ARBA" id="ARBA00022692"/>
    </source>
</evidence>
<feature type="domain" description="CBS" evidence="11">
    <location>
        <begin position="272"/>
        <end position="329"/>
    </location>
</feature>
<evidence type="ECO:0000256" key="3">
    <source>
        <dbReference type="ARBA" id="ARBA00022475"/>
    </source>
</evidence>
<dbReference type="Pfam" id="PF00571">
    <property type="entry name" value="CBS"/>
    <property type="match status" value="1"/>
</dbReference>
<evidence type="ECO:0000256" key="7">
    <source>
        <dbReference type="ARBA" id="ARBA00023122"/>
    </source>
</evidence>
<dbReference type="Proteomes" id="UP000547674">
    <property type="component" value="Unassembled WGS sequence"/>
</dbReference>
<feature type="domain" description="CNNM transmembrane" evidence="12">
    <location>
        <begin position="1"/>
        <end position="193"/>
    </location>
</feature>
<evidence type="ECO:0000313" key="13">
    <source>
        <dbReference type="EMBL" id="NNF07787.1"/>
    </source>
</evidence>
<name>A0A7Y2EBC6_UNCEI</name>
<dbReference type="InterPro" id="IPR046342">
    <property type="entry name" value="CBS_dom_sf"/>
</dbReference>
<comment type="similarity">
    <text evidence="2">Belongs to the UPF0053 family.</text>
</comment>
<dbReference type="PROSITE" id="PS51371">
    <property type="entry name" value="CBS"/>
    <property type="match status" value="1"/>
</dbReference>
<evidence type="ECO:0000259" key="11">
    <source>
        <dbReference type="PROSITE" id="PS51371"/>
    </source>
</evidence>
<dbReference type="SMART" id="SM01091">
    <property type="entry name" value="CorC_HlyC"/>
    <property type="match status" value="1"/>
</dbReference>
<accession>A0A7Y2EBC6</accession>
<dbReference type="InterPro" id="IPR044751">
    <property type="entry name" value="Ion_transp-like_CBS"/>
</dbReference>
<dbReference type="SUPFAM" id="SSF54631">
    <property type="entry name" value="CBS-domain pair"/>
    <property type="match status" value="1"/>
</dbReference>
<keyword evidence="3" id="KW-1003">Cell membrane</keyword>
<keyword evidence="7 9" id="KW-0129">CBS domain</keyword>
<dbReference type="GO" id="GO:0050660">
    <property type="term" value="F:flavin adenine dinucleotide binding"/>
    <property type="evidence" value="ECO:0007669"/>
    <property type="project" value="InterPro"/>
</dbReference>
<evidence type="ECO:0000256" key="8">
    <source>
        <dbReference type="ARBA" id="ARBA00023136"/>
    </source>
</evidence>
<evidence type="ECO:0000256" key="10">
    <source>
        <dbReference type="PROSITE-ProRule" id="PRU01193"/>
    </source>
</evidence>
<dbReference type="InterPro" id="IPR005170">
    <property type="entry name" value="Transptr-assoc_dom"/>
</dbReference>
<reference evidence="13 14" key="1">
    <citation type="submission" date="2020-03" db="EMBL/GenBank/DDBJ databases">
        <title>Metabolic flexibility allows generalist bacteria to become dominant in a frequently disturbed ecosystem.</title>
        <authorList>
            <person name="Chen Y.-J."/>
            <person name="Leung P.M."/>
            <person name="Bay S.K."/>
            <person name="Hugenholtz P."/>
            <person name="Kessler A.J."/>
            <person name="Shelley G."/>
            <person name="Waite D.W."/>
            <person name="Cook P.L."/>
            <person name="Greening C."/>
        </authorList>
    </citation>
    <scope>NUCLEOTIDE SEQUENCE [LARGE SCALE GENOMIC DNA]</scope>
    <source>
        <strain evidence="13">SS_bin_28</strain>
    </source>
</reference>
<dbReference type="Pfam" id="PF03471">
    <property type="entry name" value="CorC_HlyC"/>
    <property type="match status" value="1"/>
</dbReference>
<evidence type="ECO:0000256" key="2">
    <source>
        <dbReference type="ARBA" id="ARBA00006337"/>
    </source>
</evidence>
<evidence type="ECO:0000256" key="9">
    <source>
        <dbReference type="PROSITE-ProRule" id="PRU00703"/>
    </source>
</evidence>
<keyword evidence="6 10" id="KW-1133">Transmembrane helix</keyword>
<organism evidence="13 14">
    <name type="scientific">Eiseniibacteriota bacterium</name>
    <dbReference type="NCBI Taxonomy" id="2212470"/>
    <lineage>
        <taxon>Bacteria</taxon>
        <taxon>Candidatus Eiseniibacteriota</taxon>
    </lineage>
</organism>
<dbReference type="Gene3D" id="3.30.465.10">
    <property type="match status" value="1"/>
</dbReference>
<dbReference type="InterPro" id="IPR002550">
    <property type="entry name" value="CNNM"/>
</dbReference>
<comment type="caution">
    <text evidence="13">The sequence shown here is derived from an EMBL/GenBank/DDBJ whole genome shotgun (WGS) entry which is preliminary data.</text>
</comment>
<dbReference type="InterPro" id="IPR016169">
    <property type="entry name" value="FAD-bd_PCMH_sub2"/>
</dbReference>
<dbReference type="AlphaFoldDB" id="A0A7Y2EBC6"/>
<evidence type="ECO:0000259" key="12">
    <source>
        <dbReference type="PROSITE" id="PS51846"/>
    </source>
</evidence>
<dbReference type="CDD" id="cd04590">
    <property type="entry name" value="CBS_pair_CorC_HlyC_assoc"/>
    <property type="match status" value="1"/>
</dbReference>
<protein>
    <submittedName>
        <fullName evidence="13">HlyC/CorC family transporter</fullName>
    </submittedName>
</protein>
<keyword evidence="8 10" id="KW-0472">Membrane</keyword>
<comment type="subcellular location">
    <subcellularLocation>
        <location evidence="1">Cell membrane</location>
        <topology evidence="1">Multi-pass membrane protein</topology>
    </subcellularLocation>
</comment>
<evidence type="ECO:0000256" key="5">
    <source>
        <dbReference type="ARBA" id="ARBA00022737"/>
    </source>
</evidence>